<dbReference type="PANTHER" id="PTHR34153:SF2">
    <property type="entry name" value="SI:CH211-262H13.3-RELATED"/>
    <property type="match status" value="1"/>
</dbReference>
<reference evidence="3 4" key="1">
    <citation type="submission" date="2024-02" db="EMBL/GenBank/DDBJ databases">
        <title>Chromosome-level genome assembly of the Eurasian Minnow (Phoxinus phoxinus).</title>
        <authorList>
            <person name="Oriowo T.O."/>
            <person name="Martin S."/>
            <person name="Stange M."/>
            <person name="Chrysostomakis Y."/>
            <person name="Brown T."/>
            <person name="Winkler S."/>
            <person name="Kukowka S."/>
            <person name="Myers E.W."/>
            <person name="Bohne A."/>
        </authorList>
    </citation>
    <scope>NUCLEOTIDE SEQUENCE [LARGE SCALE GENOMIC DNA]</scope>
    <source>
        <strain evidence="3">ZFMK-TIS-60720</strain>
        <tissue evidence="3">Whole Organism</tissue>
    </source>
</reference>
<evidence type="ECO:0000256" key="1">
    <source>
        <dbReference type="SAM" id="MobiDB-lite"/>
    </source>
</evidence>
<dbReference type="InterPro" id="IPR032071">
    <property type="entry name" value="DUF4806"/>
</dbReference>
<dbReference type="EMBL" id="JAYKXH010000004">
    <property type="protein sequence ID" value="KAK7172356.1"/>
    <property type="molecule type" value="Genomic_DNA"/>
</dbReference>
<evidence type="ECO:0000313" key="3">
    <source>
        <dbReference type="EMBL" id="KAK7172356.1"/>
    </source>
</evidence>
<sequence length="147" mass="16883">MCSETPEGQEFLEKPCDTPKELEDLCTMLKDPDYKKRAINCLSLMGGNTPGESIRRTLRKLGTNSLWAQYSFKGRRGKRNFQELEICNVIIHACRRTHTKVLEKAIEDFIAETLKFAPHRDKMLQSKVPLQPEAQLSETQDTQNTLN</sequence>
<gene>
    <name evidence="3" type="ORF">R3I93_004623</name>
</gene>
<dbReference type="Proteomes" id="UP001364617">
    <property type="component" value="Unassembled WGS sequence"/>
</dbReference>
<comment type="caution">
    <text evidence="3">The sequence shown here is derived from an EMBL/GenBank/DDBJ whole genome shotgun (WGS) entry which is preliminary data.</text>
</comment>
<keyword evidence="4" id="KW-1185">Reference proteome</keyword>
<feature type="compositionally biased region" description="Polar residues" evidence="1">
    <location>
        <begin position="134"/>
        <end position="147"/>
    </location>
</feature>
<name>A0AAN9HED4_9TELE</name>
<evidence type="ECO:0000313" key="4">
    <source>
        <dbReference type="Proteomes" id="UP001364617"/>
    </source>
</evidence>
<dbReference type="PANTHER" id="PTHR34153">
    <property type="entry name" value="SI:CH211-262H13.3-RELATED-RELATED"/>
    <property type="match status" value="1"/>
</dbReference>
<evidence type="ECO:0000259" key="2">
    <source>
        <dbReference type="Pfam" id="PF16064"/>
    </source>
</evidence>
<accession>A0AAN9HED4</accession>
<proteinExistence type="predicted"/>
<feature type="region of interest" description="Disordered" evidence="1">
    <location>
        <begin position="127"/>
        <end position="147"/>
    </location>
</feature>
<dbReference type="Pfam" id="PF16064">
    <property type="entry name" value="DUF4806"/>
    <property type="match status" value="1"/>
</dbReference>
<feature type="domain" description="DUF4806" evidence="2">
    <location>
        <begin position="10"/>
        <end position="89"/>
    </location>
</feature>
<organism evidence="3 4">
    <name type="scientific">Phoxinus phoxinus</name>
    <name type="common">Eurasian minnow</name>
    <dbReference type="NCBI Taxonomy" id="58324"/>
    <lineage>
        <taxon>Eukaryota</taxon>
        <taxon>Metazoa</taxon>
        <taxon>Chordata</taxon>
        <taxon>Craniata</taxon>
        <taxon>Vertebrata</taxon>
        <taxon>Euteleostomi</taxon>
        <taxon>Actinopterygii</taxon>
        <taxon>Neopterygii</taxon>
        <taxon>Teleostei</taxon>
        <taxon>Ostariophysi</taxon>
        <taxon>Cypriniformes</taxon>
        <taxon>Leuciscidae</taxon>
        <taxon>Phoxininae</taxon>
        <taxon>Phoxinus</taxon>
    </lineage>
</organism>
<dbReference type="AlphaFoldDB" id="A0AAN9HED4"/>
<protein>
    <recommendedName>
        <fullName evidence="2">DUF4806 domain-containing protein</fullName>
    </recommendedName>
</protein>